<reference evidence="1" key="1">
    <citation type="submission" date="2014-11" db="EMBL/GenBank/DDBJ databases">
        <authorList>
            <person name="Amaro Gonzalez C."/>
        </authorList>
    </citation>
    <scope>NUCLEOTIDE SEQUENCE</scope>
</reference>
<dbReference type="AlphaFoldDB" id="A0A0E9UC81"/>
<sequence>MGSRRHRIANPSYFIFSFLV</sequence>
<protein>
    <submittedName>
        <fullName evidence="1">Uncharacterized protein</fullName>
    </submittedName>
</protein>
<accession>A0A0E9UC81</accession>
<evidence type="ECO:0000313" key="1">
    <source>
        <dbReference type="EMBL" id="JAH63484.1"/>
    </source>
</evidence>
<organism evidence="1">
    <name type="scientific">Anguilla anguilla</name>
    <name type="common">European freshwater eel</name>
    <name type="synonym">Muraena anguilla</name>
    <dbReference type="NCBI Taxonomy" id="7936"/>
    <lineage>
        <taxon>Eukaryota</taxon>
        <taxon>Metazoa</taxon>
        <taxon>Chordata</taxon>
        <taxon>Craniata</taxon>
        <taxon>Vertebrata</taxon>
        <taxon>Euteleostomi</taxon>
        <taxon>Actinopterygii</taxon>
        <taxon>Neopterygii</taxon>
        <taxon>Teleostei</taxon>
        <taxon>Anguilliformes</taxon>
        <taxon>Anguillidae</taxon>
        <taxon>Anguilla</taxon>
    </lineage>
</organism>
<dbReference type="EMBL" id="GBXM01045093">
    <property type="protein sequence ID" value="JAH63484.1"/>
    <property type="molecule type" value="Transcribed_RNA"/>
</dbReference>
<name>A0A0E9UC81_ANGAN</name>
<reference evidence="1" key="2">
    <citation type="journal article" date="2015" name="Fish Shellfish Immunol.">
        <title>Early steps in the European eel (Anguilla anguilla)-Vibrio vulnificus interaction in the gills: Role of the RtxA13 toxin.</title>
        <authorList>
            <person name="Callol A."/>
            <person name="Pajuelo D."/>
            <person name="Ebbesson L."/>
            <person name="Teles M."/>
            <person name="MacKenzie S."/>
            <person name="Amaro C."/>
        </authorList>
    </citation>
    <scope>NUCLEOTIDE SEQUENCE</scope>
</reference>
<proteinExistence type="predicted"/>